<dbReference type="SMART" id="SM00589">
    <property type="entry name" value="PRY"/>
    <property type="match status" value="1"/>
</dbReference>
<dbReference type="PROSITE" id="PS50119">
    <property type="entry name" value="ZF_BBOX"/>
    <property type="match status" value="1"/>
</dbReference>
<dbReference type="InterPro" id="IPR006574">
    <property type="entry name" value="PRY"/>
</dbReference>
<protein>
    <recommendedName>
        <fullName evidence="11">Tripartite motif-containing protein 35</fullName>
    </recommendedName>
</protein>
<dbReference type="InterPro" id="IPR013320">
    <property type="entry name" value="ConA-like_dom_sf"/>
</dbReference>
<keyword evidence="10" id="KW-1185">Reference proteome</keyword>
<keyword evidence="5" id="KW-0175">Coiled coil</keyword>
<keyword evidence="1" id="KW-0479">Metal-binding</keyword>
<evidence type="ECO:0000313" key="10">
    <source>
        <dbReference type="Proteomes" id="UP000694389"/>
    </source>
</evidence>
<feature type="domain" description="B box-type" evidence="7">
    <location>
        <begin position="83"/>
        <end position="124"/>
    </location>
</feature>
<dbReference type="AlphaFoldDB" id="A0A8P4G491"/>
<dbReference type="InterPro" id="IPR003877">
    <property type="entry name" value="SPRY_dom"/>
</dbReference>
<dbReference type="PROSITE" id="PS50089">
    <property type="entry name" value="ZF_RING_2"/>
    <property type="match status" value="1"/>
</dbReference>
<dbReference type="InterPro" id="IPR027370">
    <property type="entry name" value="Znf-RING_euk"/>
</dbReference>
<dbReference type="InterPro" id="IPR000315">
    <property type="entry name" value="Znf_B-box"/>
</dbReference>
<accession>A0A8P4G491</accession>
<dbReference type="Pfam" id="PF13445">
    <property type="entry name" value="zf-RING_UBOX"/>
    <property type="match status" value="1"/>
</dbReference>
<evidence type="ECO:0000256" key="5">
    <source>
        <dbReference type="SAM" id="Coils"/>
    </source>
</evidence>
<dbReference type="SMART" id="SM00184">
    <property type="entry name" value="RING"/>
    <property type="match status" value="1"/>
</dbReference>
<keyword evidence="2 4" id="KW-0863">Zinc-finger</keyword>
<dbReference type="Gene3D" id="3.30.160.60">
    <property type="entry name" value="Classic Zinc Finger"/>
    <property type="match status" value="1"/>
</dbReference>
<sequence length="465" mass="53445">MASLLEEDLSCPVCQDIFKDPVVLSCSHSFCKDCLQSWWRGKLVLECPVCKGTPLQRDPPRNLALKNLCETFILKRDEGGSAESEALCSLHSEKFKLFCLDHQQPVCLICRDSKTHKKHRFIPIIEAAQDHREELQKVLKPLQRKLKLFEQVKENCDQTAEHIKVQAEHTERQIEEQFMKLHQFLQEEEEARITSLRVEEWKKSQMMNDQIEALSREIAALSDTIRATEEELRAEDVSFLQNYKAAVKRVQQRPLLEDPQLPSGALIDVPKHLGNLTFNIWKKMKEMVSYTPVILDPNTAHPELILSEDLTSVRCGEAQKLPENPERIYFYPSVLGSEGFNSGTHSWDVEVGSSPVWAVGVLAESVLNNVDRPSGLFRIVFCDGEFTADSNPNHPTVLPITKKFQRIRVKLDWNRKKLSFSDADTDTHIHTFTHPFTERLFPYFNSVNTYPLKVIKLPVFVGLRQ</sequence>
<evidence type="ECO:0000313" key="9">
    <source>
        <dbReference type="Ensembl" id="ENSDLAP00005072795.1"/>
    </source>
</evidence>
<evidence type="ECO:0000256" key="4">
    <source>
        <dbReference type="PROSITE-ProRule" id="PRU00024"/>
    </source>
</evidence>
<dbReference type="RefSeq" id="XP_051269760.1">
    <property type="nucleotide sequence ID" value="XM_051413800.1"/>
</dbReference>
<dbReference type="InterPro" id="IPR013083">
    <property type="entry name" value="Znf_RING/FYVE/PHD"/>
</dbReference>
<dbReference type="Pfam" id="PF00622">
    <property type="entry name" value="SPRY"/>
    <property type="match status" value="1"/>
</dbReference>
<dbReference type="InterPro" id="IPR001841">
    <property type="entry name" value="Znf_RING"/>
</dbReference>
<evidence type="ECO:0000259" key="6">
    <source>
        <dbReference type="PROSITE" id="PS50089"/>
    </source>
</evidence>
<dbReference type="SMART" id="SM00449">
    <property type="entry name" value="SPRY"/>
    <property type="match status" value="1"/>
</dbReference>
<dbReference type="OrthoDB" id="6105938at2759"/>
<dbReference type="PROSITE" id="PS50188">
    <property type="entry name" value="B302_SPRY"/>
    <property type="match status" value="1"/>
</dbReference>
<evidence type="ECO:0000256" key="1">
    <source>
        <dbReference type="ARBA" id="ARBA00022723"/>
    </source>
</evidence>
<dbReference type="GeneTree" id="ENSGT00970000193381"/>
<feature type="domain" description="B30.2/SPRY" evidence="8">
    <location>
        <begin position="273"/>
        <end position="465"/>
    </location>
</feature>
<evidence type="ECO:0000256" key="2">
    <source>
        <dbReference type="ARBA" id="ARBA00022771"/>
    </source>
</evidence>
<evidence type="ECO:0000259" key="7">
    <source>
        <dbReference type="PROSITE" id="PS50119"/>
    </source>
</evidence>
<dbReference type="SUPFAM" id="SSF57850">
    <property type="entry name" value="RING/U-box"/>
    <property type="match status" value="1"/>
</dbReference>
<dbReference type="PROSITE" id="PS00518">
    <property type="entry name" value="ZF_RING_1"/>
    <property type="match status" value="1"/>
</dbReference>
<dbReference type="Pfam" id="PF13765">
    <property type="entry name" value="PRY"/>
    <property type="match status" value="1"/>
</dbReference>
<keyword evidence="3" id="KW-0862">Zinc</keyword>
<dbReference type="Proteomes" id="UP000694389">
    <property type="component" value="Unassembled WGS sequence"/>
</dbReference>
<dbReference type="Pfam" id="PF00643">
    <property type="entry name" value="zf-B_box"/>
    <property type="match status" value="1"/>
</dbReference>
<dbReference type="SUPFAM" id="SSF49899">
    <property type="entry name" value="Concanavalin A-like lectins/glucanases"/>
    <property type="match status" value="1"/>
</dbReference>
<name>A0A8P4G491_DICLA</name>
<dbReference type="SMART" id="SM00336">
    <property type="entry name" value="BBOX"/>
    <property type="match status" value="1"/>
</dbReference>
<reference evidence="9" key="1">
    <citation type="submission" date="2025-08" db="UniProtKB">
        <authorList>
            <consortium name="Ensembl"/>
        </authorList>
    </citation>
    <scope>IDENTIFICATION</scope>
</reference>
<dbReference type="Gene3D" id="2.60.120.920">
    <property type="match status" value="1"/>
</dbReference>
<dbReference type="InterPro" id="IPR043136">
    <property type="entry name" value="B30.2/SPRY_sf"/>
</dbReference>
<dbReference type="PANTHER" id="PTHR24103">
    <property type="entry name" value="E3 UBIQUITIN-PROTEIN LIGASE TRIM"/>
    <property type="match status" value="1"/>
</dbReference>
<reference evidence="9" key="2">
    <citation type="submission" date="2025-09" db="UniProtKB">
        <authorList>
            <consortium name="Ensembl"/>
        </authorList>
    </citation>
    <scope>IDENTIFICATION</scope>
</reference>
<dbReference type="GeneID" id="127371134"/>
<feature type="coiled-coil region" evidence="5">
    <location>
        <begin position="204"/>
        <end position="231"/>
    </location>
</feature>
<evidence type="ECO:0000256" key="3">
    <source>
        <dbReference type="ARBA" id="ARBA00022833"/>
    </source>
</evidence>
<organism evidence="9 10">
    <name type="scientific">Dicentrarchus labrax</name>
    <name type="common">European seabass</name>
    <name type="synonym">Morone labrax</name>
    <dbReference type="NCBI Taxonomy" id="13489"/>
    <lineage>
        <taxon>Eukaryota</taxon>
        <taxon>Metazoa</taxon>
        <taxon>Chordata</taxon>
        <taxon>Craniata</taxon>
        <taxon>Vertebrata</taxon>
        <taxon>Euteleostomi</taxon>
        <taxon>Actinopterygii</taxon>
        <taxon>Neopterygii</taxon>
        <taxon>Teleostei</taxon>
        <taxon>Neoteleostei</taxon>
        <taxon>Acanthomorphata</taxon>
        <taxon>Eupercaria</taxon>
        <taxon>Moronidae</taxon>
        <taxon>Dicentrarchus</taxon>
    </lineage>
</organism>
<gene>
    <name evidence="9" type="primary">LOC127371134</name>
</gene>
<dbReference type="CDD" id="cd12893">
    <property type="entry name" value="SPRY_PRY_TRIM35"/>
    <property type="match status" value="1"/>
</dbReference>
<dbReference type="Gene3D" id="3.30.40.10">
    <property type="entry name" value="Zinc/RING finger domain, C3HC4 (zinc finger)"/>
    <property type="match status" value="1"/>
</dbReference>
<proteinExistence type="predicted"/>
<dbReference type="GO" id="GO:0008270">
    <property type="term" value="F:zinc ion binding"/>
    <property type="evidence" value="ECO:0007669"/>
    <property type="project" value="UniProtKB-KW"/>
</dbReference>
<feature type="domain" description="RING-type" evidence="6">
    <location>
        <begin position="11"/>
        <end position="51"/>
    </location>
</feature>
<dbReference type="InterPro" id="IPR050143">
    <property type="entry name" value="TRIM/RBCC"/>
</dbReference>
<dbReference type="PRINTS" id="PR01407">
    <property type="entry name" value="BUTYPHLNCDUF"/>
</dbReference>
<dbReference type="InterPro" id="IPR017907">
    <property type="entry name" value="Znf_RING_CS"/>
</dbReference>
<dbReference type="InterPro" id="IPR003879">
    <property type="entry name" value="Butyrophylin_SPRY"/>
</dbReference>
<dbReference type="Ensembl" id="ENSDLAT00005069733.1">
    <property type="protein sequence ID" value="ENSDLAP00005072795.1"/>
    <property type="gene ID" value="ENSDLAG00005028076.1"/>
</dbReference>
<dbReference type="OMA" id="YLTRTIR"/>
<evidence type="ECO:0008006" key="11">
    <source>
        <dbReference type="Google" id="ProtNLM"/>
    </source>
</evidence>
<dbReference type="InterPro" id="IPR001870">
    <property type="entry name" value="B30.2/SPRY"/>
</dbReference>
<dbReference type="SUPFAM" id="SSF57845">
    <property type="entry name" value="B-box zinc-binding domain"/>
    <property type="match status" value="1"/>
</dbReference>
<evidence type="ECO:0000259" key="8">
    <source>
        <dbReference type="PROSITE" id="PS50188"/>
    </source>
</evidence>